<accession>B8ISK9</accession>
<dbReference type="SUPFAM" id="SSF51735">
    <property type="entry name" value="NAD(P)-binding Rossmann-fold domains"/>
    <property type="match status" value="1"/>
</dbReference>
<dbReference type="EMBL" id="CP001349">
    <property type="protein sequence ID" value="ACL58849.1"/>
    <property type="molecule type" value="Genomic_DNA"/>
</dbReference>
<dbReference type="RefSeq" id="WP_015930499.1">
    <property type="nucleotide sequence ID" value="NC_011894.1"/>
</dbReference>
<dbReference type="HOGENOM" id="CLU_1011243_0_0_5"/>
<proteinExistence type="predicted"/>
<dbReference type="OrthoDB" id="9912490at2"/>
<dbReference type="GO" id="GO:0016616">
    <property type="term" value="F:oxidoreductase activity, acting on the CH-OH group of donors, NAD or NADP as acceptor"/>
    <property type="evidence" value="ECO:0007669"/>
    <property type="project" value="UniProtKB-ARBA"/>
</dbReference>
<sequence length="275" mass="29388">MEPSITHVSGSTGAVGVLGAGRLGDAVAARMREEGKQVVMWSRRFEDPASRPSAGRRSGDDLGAVIQSRVIFSAIPNQALVSLSKRGDLRSFDGVMFALGIDAEARIVRDALPNALVVRLSPAIPQDGGEVRSIGLLDNIARADPRVSLAIAALQPLGPASWIEEEQLYDLVTLLAGPLLTLIRSALTRTIEAGLAERGLTPAARDHVMDVVFNELTRRLRGRHDASKQAEGHRATPGGVTEVALSHSTQVSEQLGAIVDKMLGHMQRLRVPPQE</sequence>
<organism evidence="1 2">
    <name type="scientific">Methylobacterium nodulans (strain LMG 21967 / CNCM I-2342 / ORS 2060)</name>
    <dbReference type="NCBI Taxonomy" id="460265"/>
    <lineage>
        <taxon>Bacteria</taxon>
        <taxon>Pseudomonadati</taxon>
        <taxon>Pseudomonadota</taxon>
        <taxon>Alphaproteobacteria</taxon>
        <taxon>Hyphomicrobiales</taxon>
        <taxon>Methylobacteriaceae</taxon>
        <taxon>Methylobacterium</taxon>
    </lineage>
</organism>
<dbReference type="AlphaFoldDB" id="B8ISK9"/>
<evidence type="ECO:0008006" key="3">
    <source>
        <dbReference type="Google" id="ProtNLM"/>
    </source>
</evidence>
<dbReference type="Gene3D" id="3.40.50.720">
    <property type="entry name" value="NAD(P)-binding Rossmann-like Domain"/>
    <property type="match status" value="1"/>
</dbReference>
<evidence type="ECO:0000313" key="1">
    <source>
        <dbReference type="EMBL" id="ACL58849.1"/>
    </source>
</evidence>
<dbReference type="KEGG" id="mno:Mnod_3959"/>
<keyword evidence="2" id="KW-1185">Reference proteome</keyword>
<dbReference type="eggNOG" id="COG0345">
    <property type="taxonomic scope" value="Bacteria"/>
</dbReference>
<dbReference type="InterPro" id="IPR036291">
    <property type="entry name" value="NAD(P)-bd_dom_sf"/>
</dbReference>
<dbReference type="PROSITE" id="PS00065">
    <property type="entry name" value="D_2_HYDROXYACID_DH_1"/>
    <property type="match status" value="1"/>
</dbReference>
<dbReference type="STRING" id="460265.Mnod_3959"/>
<dbReference type="Proteomes" id="UP000008207">
    <property type="component" value="Chromosome"/>
</dbReference>
<protein>
    <recommendedName>
        <fullName evidence="3">NADP oxidoreductase coenzyme F420-dependent</fullName>
    </recommendedName>
</protein>
<dbReference type="InterPro" id="IPR029752">
    <property type="entry name" value="D-isomer_DH_CS1"/>
</dbReference>
<reference evidence="1 2" key="1">
    <citation type="submission" date="2009-01" db="EMBL/GenBank/DDBJ databases">
        <title>Complete sequence of chromosome of Methylobacterium nodulans ORS 2060.</title>
        <authorList>
            <consortium name="US DOE Joint Genome Institute"/>
            <person name="Lucas S."/>
            <person name="Copeland A."/>
            <person name="Lapidus A."/>
            <person name="Glavina del Rio T."/>
            <person name="Dalin E."/>
            <person name="Tice H."/>
            <person name="Bruce D."/>
            <person name="Goodwin L."/>
            <person name="Pitluck S."/>
            <person name="Sims D."/>
            <person name="Brettin T."/>
            <person name="Detter J.C."/>
            <person name="Han C."/>
            <person name="Larimer F."/>
            <person name="Land M."/>
            <person name="Hauser L."/>
            <person name="Kyrpides N."/>
            <person name="Ivanova N."/>
            <person name="Marx C.J."/>
            <person name="Richardson P."/>
        </authorList>
    </citation>
    <scope>NUCLEOTIDE SEQUENCE [LARGE SCALE GENOMIC DNA]</scope>
    <source>
        <strain evidence="2">LMG 21967 / CNCM I-2342 / ORS 2060</strain>
    </source>
</reference>
<gene>
    <name evidence="1" type="ordered locus">Mnod_3959</name>
</gene>
<name>B8ISK9_METNO</name>
<evidence type="ECO:0000313" key="2">
    <source>
        <dbReference type="Proteomes" id="UP000008207"/>
    </source>
</evidence>